<gene>
    <name evidence="2" type="ORF">Slati_1459200</name>
</gene>
<name>A0AAW2X5C3_9LAMI</name>
<dbReference type="EMBL" id="JACGWN010000005">
    <property type="protein sequence ID" value="KAL0449028.1"/>
    <property type="molecule type" value="Genomic_DNA"/>
</dbReference>
<organism evidence="2">
    <name type="scientific">Sesamum latifolium</name>
    <dbReference type="NCBI Taxonomy" id="2727402"/>
    <lineage>
        <taxon>Eukaryota</taxon>
        <taxon>Viridiplantae</taxon>
        <taxon>Streptophyta</taxon>
        <taxon>Embryophyta</taxon>
        <taxon>Tracheophyta</taxon>
        <taxon>Spermatophyta</taxon>
        <taxon>Magnoliopsida</taxon>
        <taxon>eudicotyledons</taxon>
        <taxon>Gunneridae</taxon>
        <taxon>Pentapetalae</taxon>
        <taxon>asterids</taxon>
        <taxon>lamiids</taxon>
        <taxon>Lamiales</taxon>
        <taxon>Pedaliaceae</taxon>
        <taxon>Sesamum</taxon>
    </lineage>
</organism>
<reference evidence="2" key="1">
    <citation type="submission" date="2020-06" db="EMBL/GenBank/DDBJ databases">
        <authorList>
            <person name="Li T."/>
            <person name="Hu X."/>
            <person name="Zhang T."/>
            <person name="Song X."/>
            <person name="Zhang H."/>
            <person name="Dai N."/>
            <person name="Sheng W."/>
            <person name="Hou X."/>
            <person name="Wei L."/>
        </authorList>
    </citation>
    <scope>NUCLEOTIDE SEQUENCE</scope>
    <source>
        <strain evidence="2">KEN1</strain>
        <tissue evidence="2">Leaf</tissue>
    </source>
</reference>
<evidence type="ECO:0000259" key="1">
    <source>
        <dbReference type="Pfam" id="PF25597"/>
    </source>
</evidence>
<evidence type="ECO:0000313" key="2">
    <source>
        <dbReference type="EMBL" id="KAL0449028.1"/>
    </source>
</evidence>
<reference evidence="2" key="2">
    <citation type="journal article" date="2024" name="Plant">
        <title>Genomic evolution and insights into agronomic trait innovations of Sesamum species.</title>
        <authorList>
            <person name="Miao H."/>
            <person name="Wang L."/>
            <person name="Qu L."/>
            <person name="Liu H."/>
            <person name="Sun Y."/>
            <person name="Le M."/>
            <person name="Wang Q."/>
            <person name="Wei S."/>
            <person name="Zheng Y."/>
            <person name="Lin W."/>
            <person name="Duan Y."/>
            <person name="Cao H."/>
            <person name="Xiong S."/>
            <person name="Wang X."/>
            <person name="Wei L."/>
            <person name="Li C."/>
            <person name="Ma Q."/>
            <person name="Ju M."/>
            <person name="Zhao R."/>
            <person name="Li G."/>
            <person name="Mu C."/>
            <person name="Tian Q."/>
            <person name="Mei H."/>
            <person name="Zhang T."/>
            <person name="Gao T."/>
            <person name="Zhang H."/>
        </authorList>
    </citation>
    <scope>NUCLEOTIDE SEQUENCE</scope>
    <source>
        <strain evidence="2">KEN1</strain>
    </source>
</reference>
<dbReference type="AlphaFoldDB" id="A0AAW2X5C3"/>
<proteinExistence type="predicted"/>
<sequence length="136" mass="15544">MATKLLNMPPSKTVPQMPYEIWHGKSASYKCLRVWGSPTYIKRLVGDKLNSRSSMCRFVGYPKETAGYYFYDLFEQKVFISKNAVFLKKDFPTDSRCDEVLLEETSEAPHQNDATSFVAMVSTIGVPVLRRSTRES</sequence>
<dbReference type="Pfam" id="PF25597">
    <property type="entry name" value="SH3_retrovirus"/>
    <property type="match status" value="1"/>
</dbReference>
<accession>A0AAW2X5C3</accession>
<dbReference type="InterPro" id="IPR057670">
    <property type="entry name" value="SH3_retrovirus"/>
</dbReference>
<comment type="caution">
    <text evidence="2">The sequence shown here is derived from an EMBL/GenBank/DDBJ whole genome shotgun (WGS) entry which is preliminary data.</text>
</comment>
<feature type="domain" description="Retroviral polymerase SH3-like" evidence="1">
    <location>
        <begin position="46"/>
        <end position="95"/>
    </location>
</feature>
<protein>
    <recommendedName>
        <fullName evidence="1">Retroviral polymerase SH3-like domain-containing protein</fullName>
    </recommendedName>
</protein>